<dbReference type="RefSeq" id="WP_322472739.1">
    <property type="nucleotide sequence ID" value="NZ_JBHRZG010000010.1"/>
</dbReference>
<accession>A0ABV7Z7D6</accession>
<gene>
    <name evidence="1" type="ORF">ACFOSB_10750</name>
</gene>
<sequence>MTLDENIEASQRFYENIDPYMCLIIEFSKHRGQEVNVDLDWRSVFTINKPKFREPVFTREERLYRAKIVDERLKKSELPIYACGSRTQRRSMISHHAEQLQIDFAQDDRNALSFTHQVYIFSIDGATDMEACITPKILPSEYKDVINAYHRMIELTEKSPQDNIMRANLLTGSVDTALQSYFSYNYLFLYLADLLRQRE</sequence>
<name>A0ABV7Z7D6_9DEIO</name>
<protein>
    <submittedName>
        <fullName evidence="1">Uncharacterized protein</fullName>
    </submittedName>
</protein>
<dbReference type="EMBL" id="JBHRZG010000010">
    <property type="protein sequence ID" value="MFC3833337.1"/>
    <property type="molecule type" value="Genomic_DNA"/>
</dbReference>
<comment type="caution">
    <text evidence="1">The sequence shown here is derived from an EMBL/GenBank/DDBJ whole genome shotgun (WGS) entry which is preliminary data.</text>
</comment>
<reference evidence="2" key="1">
    <citation type="journal article" date="2019" name="Int. J. Syst. Evol. Microbiol.">
        <title>The Global Catalogue of Microorganisms (GCM) 10K type strain sequencing project: providing services to taxonomists for standard genome sequencing and annotation.</title>
        <authorList>
            <consortium name="The Broad Institute Genomics Platform"/>
            <consortium name="The Broad Institute Genome Sequencing Center for Infectious Disease"/>
            <person name="Wu L."/>
            <person name="Ma J."/>
        </authorList>
    </citation>
    <scope>NUCLEOTIDE SEQUENCE [LARGE SCALE GENOMIC DNA]</scope>
    <source>
        <strain evidence="2">CCTCC AB 2017081</strain>
    </source>
</reference>
<organism evidence="1 2">
    <name type="scientific">Deinococcus rufus</name>
    <dbReference type="NCBI Taxonomy" id="2136097"/>
    <lineage>
        <taxon>Bacteria</taxon>
        <taxon>Thermotogati</taxon>
        <taxon>Deinococcota</taxon>
        <taxon>Deinococci</taxon>
        <taxon>Deinococcales</taxon>
        <taxon>Deinococcaceae</taxon>
        <taxon>Deinococcus</taxon>
    </lineage>
</organism>
<keyword evidence="2" id="KW-1185">Reference proteome</keyword>
<evidence type="ECO:0000313" key="2">
    <source>
        <dbReference type="Proteomes" id="UP001595803"/>
    </source>
</evidence>
<dbReference type="Proteomes" id="UP001595803">
    <property type="component" value="Unassembled WGS sequence"/>
</dbReference>
<proteinExistence type="predicted"/>
<evidence type="ECO:0000313" key="1">
    <source>
        <dbReference type="EMBL" id="MFC3833337.1"/>
    </source>
</evidence>